<feature type="region of interest" description="Disordered" evidence="1">
    <location>
        <begin position="1"/>
        <end position="21"/>
    </location>
</feature>
<gene>
    <name evidence="2" type="ORF">CKO40_23810</name>
</gene>
<name>A0AAJ0U8T3_9GAMM</name>
<dbReference type="EMBL" id="NRSJ01000141">
    <property type="protein sequence ID" value="MBK1707461.1"/>
    <property type="molecule type" value="Genomic_DNA"/>
</dbReference>
<reference evidence="2" key="1">
    <citation type="submission" date="2017-08" db="EMBL/GenBank/DDBJ databases">
        <authorList>
            <person name="Imhoff J.F."/>
            <person name="Rahn T."/>
            <person name="Kuenzel S."/>
            <person name="Neulinger S.C."/>
        </authorList>
    </citation>
    <scope>NUCLEOTIDE SEQUENCE</scope>
    <source>
        <strain evidence="2">DSM 11080</strain>
    </source>
</reference>
<reference evidence="2" key="2">
    <citation type="journal article" date="2020" name="Microorganisms">
        <title>Osmotic Adaptation and Compatible Solute Biosynthesis of Phototrophic Bacteria as Revealed from Genome Analyses.</title>
        <authorList>
            <person name="Imhoff J.F."/>
            <person name="Rahn T."/>
            <person name="Kunzel S."/>
            <person name="Keller A."/>
            <person name="Neulinger S.C."/>
        </authorList>
    </citation>
    <scope>NUCLEOTIDE SEQUENCE</scope>
    <source>
        <strain evidence="2">DSM 11080</strain>
    </source>
</reference>
<keyword evidence="3" id="KW-1185">Reference proteome</keyword>
<evidence type="ECO:0000313" key="2">
    <source>
        <dbReference type="EMBL" id="MBK1707461.1"/>
    </source>
</evidence>
<evidence type="ECO:0000313" key="3">
    <source>
        <dbReference type="Proteomes" id="UP001296776"/>
    </source>
</evidence>
<evidence type="ECO:0000256" key="1">
    <source>
        <dbReference type="SAM" id="MobiDB-lite"/>
    </source>
</evidence>
<proteinExistence type="predicted"/>
<feature type="non-terminal residue" evidence="2">
    <location>
        <position position="96"/>
    </location>
</feature>
<comment type="caution">
    <text evidence="2">The sequence shown here is derived from an EMBL/GenBank/DDBJ whole genome shotgun (WGS) entry which is preliminary data.</text>
</comment>
<sequence>MAWHGKAWLGKGATKRNTQEEQTMQSINLEFRGEDASLLLHSDRGANPLAAETIAHKALTSKRKKTDEDHIAIARSEYMLGFYPGKAVVIPSTNLK</sequence>
<dbReference type="AlphaFoldDB" id="A0AAJ0U8T3"/>
<dbReference type="Proteomes" id="UP001296776">
    <property type="component" value="Unassembled WGS sequence"/>
</dbReference>
<accession>A0AAJ0U8T3</accession>
<organism evidence="2 3">
    <name type="scientific">Halochromatium glycolicum</name>
    <dbReference type="NCBI Taxonomy" id="85075"/>
    <lineage>
        <taxon>Bacteria</taxon>
        <taxon>Pseudomonadati</taxon>
        <taxon>Pseudomonadota</taxon>
        <taxon>Gammaproteobacteria</taxon>
        <taxon>Chromatiales</taxon>
        <taxon>Chromatiaceae</taxon>
        <taxon>Halochromatium</taxon>
    </lineage>
</organism>
<protein>
    <submittedName>
        <fullName evidence="2">Uncharacterized protein</fullName>
    </submittedName>
</protein>